<dbReference type="Pfam" id="PF13458">
    <property type="entry name" value="Peripla_BP_6"/>
    <property type="match status" value="1"/>
</dbReference>
<proteinExistence type="inferred from homology"/>
<dbReference type="CDD" id="cd06359">
    <property type="entry name" value="PBP1_Nba-like"/>
    <property type="match status" value="1"/>
</dbReference>
<dbReference type="InterPro" id="IPR051010">
    <property type="entry name" value="BCAA_transport"/>
</dbReference>
<evidence type="ECO:0000313" key="6">
    <source>
        <dbReference type="EMBL" id="MBB4652298.1"/>
    </source>
</evidence>
<dbReference type="Proteomes" id="UP000539538">
    <property type="component" value="Unassembled WGS sequence"/>
</dbReference>
<comment type="caution">
    <text evidence="6">The sequence shown here is derived from an EMBL/GenBank/DDBJ whole genome shotgun (WGS) entry which is preliminary data.</text>
</comment>
<feature type="chain" id="PRO_5046933818" evidence="4">
    <location>
        <begin position="23"/>
        <end position="378"/>
    </location>
</feature>
<accession>A0ABR6L692</accession>
<dbReference type="InterPro" id="IPR028082">
    <property type="entry name" value="Peripla_BP_I"/>
</dbReference>
<dbReference type="Gene3D" id="3.40.50.2300">
    <property type="match status" value="2"/>
</dbReference>
<name>A0ABR6L692_9HYPH</name>
<evidence type="ECO:0000313" key="7">
    <source>
        <dbReference type="Proteomes" id="UP000539538"/>
    </source>
</evidence>
<keyword evidence="7" id="KW-1185">Reference proteome</keyword>
<dbReference type="SUPFAM" id="SSF53822">
    <property type="entry name" value="Periplasmic binding protein-like I"/>
    <property type="match status" value="1"/>
</dbReference>
<dbReference type="RefSeq" id="WP_108610325.1">
    <property type="nucleotide sequence ID" value="NZ_BAAAVZ010000009.1"/>
</dbReference>
<feature type="domain" description="Leucine-binding protein" evidence="5">
    <location>
        <begin position="24"/>
        <end position="353"/>
    </location>
</feature>
<keyword evidence="3" id="KW-0029">Amino-acid transport</keyword>
<protein>
    <submittedName>
        <fullName evidence="6">Branched-chain amino acid transport system substrate-binding protein</fullName>
    </submittedName>
</protein>
<organism evidence="6 7">
    <name type="scientific">Aminobacter niigataensis</name>
    <dbReference type="NCBI Taxonomy" id="83265"/>
    <lineage>
        <taxon>Bacteria</taxon>
        <taxon>Pseudomonadati</taxon>
        <taxon>Pseudomonadota</taxon>
        <taxon>Alphaproteobacteria</taxon>
        <taxon>Hyphomicrobiales</taxon>
        <taxon>Phyllobacteriaceae</taxon>
        <taxon>Aminobacter</taxon>
    </lineage>
</organism>
<evidence type="ECO:0000256" key="3">
    <source>
        <dbReference type="ARBA" id="ARBA00022970"/>
    </source>
</evidence>
<evidence type="ECO:0000256" key="4">
    <source>
        <dbReference type="SAM" id="SignalP"/>
    </source>
</evidence>
<keyword evidence="3" id="KW-0813">Transport</keyword>
<evidence type="ECO:0000259" key="5">
    <source>
        <dbReference type="Pfam" id="PF13458"/>
    </source>
</evidence>
<evidence type="ECO:0000256" key="2">
    <source>
        <dbReference type="ARBA" id="ARBA00022729"/>
    </source>
</evidence>
<gene>
    <name evidence="6" type="ORF">GGQ99_004074</name>
</gene>
<dbReference type="EMBL" id="JACHOT010000006">
    <property type="protein sequence ID" value="MBB4652298.1"/>
    <property type="molecule type" value="Genomic_DNA"/>
</dbReference>
<dbReference type="PANTHER" id="PTHR30483">
    <property type="entry name" value="LEUCINE-SPECIFIC-BINDING PROTEIN"/>
    <property type="match status" value="1"/>
</dbReference>
<dbReference type="PANTHER" id="PTHR30483:SF6">
    <property type="entry name" value="PERIPLASMIC BINDING PROTEIN OF ABC TRANSPORTER FOR NATURAL AMINO ACIDS"/>
    <property type="match status" value="1"/>
</dbReference>
<feature type="signal peptide" evidence="4">
    <location>
        <begin position="1"/>
        <end position="22"/>
    </location>
</feature>
<comment type="similarity">
    <text evidence="1">Belongs to the leucine-binding protein family.</text>
</comment>
<evidence type="ECO:0000256" key="1">
    <source>
        <dbReference type="ARBA" id="ARBA00010062"/>
    </source>
</evidence>
<keyword evidence="2 4" id="KW-0732">Signal</keyword>
<sequence>MKKIIAAGIFGLSLATSGLAYAEPVKIGVITTLSGGGAGLGVDMRDAFALAMKQSGNKDVELVIEDDAQKPEIAVQLAEKMIQSDKVDLLTGIIWSNLAMAVVPNAVAQDVIYLSPNAGPSALAGAKCSPNYFNVAYQNDNFHEAMGQYANKDYKKTFILAPNYPAGKDSLTGFKRYYKGELAGETYTQVGQTDYAAEIAQIRDSGADSVFFFLPGGMGISFMKQYAQSGVNIPVMGPGFSFDQDILPAVGDAALGVKNSASWSKDLDNEANKAFVEAFQAEYKRLPSVYAAQSWDTANLILSALGKASVKDKDAFRAALKAADFKSVRGDFTFNTNNHPVQNIYVREVVKEGDVLTNKIVATAFEKHGDAYAEQCKM</sequence>
<reference evidence="6 7" key="1">
    <citation type="submission" date="2020-08" db="EMBL/GenBank/DDBJ databases">
        <title>Genomic Encyclopedia of Type Strains, Phase IV (KMG-IV): sequencing the most valuable type-strain genomes for metagenomic binning, comparative biology and taxonomic classification.</title>
        <authorList>
            <person name="Goeker M."/>
        </authorList>
    </citation>
    <scope>NUCLEOTIDE SEQUENCE [LARGE SCALE GENOMIC DNA]</scope>
    <source>
        <strain evidence="6 7">DSM 7050</strain>
    </source>
</reference>
<dbReference type="InterPro" id="IPR028081">
    <property type="entry name" value="Leu-bd"/>
</dbReference>